<dbReference type="EMBL" id="FPBZ01000024">
    <property type="protein sequence ID" value="SFU75472.1"/>
    <property type="molecule type" value="Genomic_DNA"/>
</dbReference>
<dbReference type="AlphaFoldDB" id="A0A1I7IRA7"/>
<organism evidence="1 2">
    <name type="scientific">Nitrosospira multiformis</name>
    <dbReference type="NCBI Taxonomy" id="1231"/>
    <lineage>
        <taxon>Bacteria</taxon>
        <taxon>Pseudomonadati</taxon>
        <taxon>Pseudomonadota</taxon>
        <taxon>Betaproteobacteria</taxon>
        <taxon>Nitrosomonadales</taxon>
        <taxon>Nitrosomonadaceae</taxon>
        <taxon>Nitrosospira</taxon>
    </lineage>
</organism>
<reference evidence="2" key="1">
    <citation type="submission" date="2016-10" db="EMBL/GenBank/DDBJ databases">
        <authorList>
            <person name="Varghese N."/>
            <person name="Submissions S."/>
        </authorList>
    </citation>
    <scope>NUCLEOTIDE SEQUENCE [LARGE SCALE GENOMIC DNA]</scope>
    <source>
        <strain evidence="2">Nl14</strain>
    </source>
</reference>
<dbReference type="Proteomes" id="UP000182649">
    <property type="component" value="Unassembled WGS sequence"/>
</dbReference>
<protein>
    <submittedName>
        <fullName evidence="1">RsbT co-antagonist protein rsbRD N-terminal domain-containing protein</fullName>
    </submittedName>
</protein>
<evidence type="ECO:0000313" key="2">
    <source>
        <dbReference type="Proteomes" id="UP000182649"/>
    </source>
</evidence>
<evidence type="ECO:0000313" key="1">
    <source>
        <dbReference type="EMBL" id="SFU75472.1"/>
    </source>
</evidence>
<sequence>MRLADFILRDMEAILVVWEAFAAAQLPAARHMKPLALHDHAREILQAVSKDISTPQSREAQTEKSLGLAPILSSAPETAAQTHGFLRAQSGFDINQLAAEYRALRASVLRLWGDDSQPESMHLDDIIRFNEAID</sequence>
<proteinExistence type="predicted"/>
<name>A0A1I7IRA7_9PROT</name>
<accession>A0A1I7IRA7</accession>
<gene>
    <name evidence="1" type="ORF">SAMN05216417_12427</name>
</gene>